<organism evidence="1 2">
    <name type="scientific">Rubroshorea leprosula</name>
    <dbReference type="NCBI Taxonomy" id="152421"/>
    <lineage>
        <taxon>Eukaryota</taxon>
        <taxon>Viridiplantae</taxon>
        <taxon>Streptophyta</taxon>
        <taxon>Embryophyta</taxon>
        <taxon>Tracheophyta</taxon>
        <taxon>Spermatophyta</taxon>
        <taxon>Magnoliopsida</taxon>
        <taxon>eudicotyledons</taxon>
        <taxon>Gunneridae</taxon>
        <taxon>Pentapetalae</taxon>
        <taxon>rosids</taxon>
        <taxon>malvids</taxon>
        <taxon>Malvales</taxon>
        <taxon>Dipterocarpaceae</taxon>
        <taxon>Rubroshorea</taxon>
    </lineage>
</organism>
<proteinExistence type="predicted"/>
<gene>
    <name evidence="1" type="ORF">SLEP1_g17412</name>
</gene>
<evidence type="ECO:0000313" key="2">
    <source>
        <dbReference type="Proteomes" id="UP001054252"/>
    </source>
</evidence>
<dbReference type="EMBL" id="BPVZ01000023">
    <property type="protein sequence ID" value="GKV05394.1"/>
    <property type="molecule type" value="Genomic_DNA"/>
</dbReference>
<comment type="caution">
    <text evidence="1">The sequence shown here is derived from an EMBL/GenBank/DDBJ whole genome shotgun (WGS) entry which is preliminary data.</text>
</comment>
<accession>A0AAV5J4P5</accession>
<sequence>MVASNCYGVINSHPNNKITASTTLGEIDISLVGTQYQAPRKSPPPSSSSQTFFEMDPKFASVAAEHVSLLSAMKPTKNLAPWFILTVASPTTLTSRLPSVSSCALSFKLAAKY</sequence>
<evidence type="ECO:0000313" key="1">
    <source>
        <dbReference type="EMBL" id="GKV05394.1"/>
    </source>
</evidence>
<dbReference type="Proteomes" id="UP001054252">
    <property type="component" value="Unassembled WGS sequence"/>
</dbReference>
<reference evidence="1 2" key="1">
    <citation type="journal article" date="2021" name="Commun. Biol.">
        <title>The genome of Shorea leprosula (Dipterocarpaceae) highlights the ecological relevance of drought in aseasonal tropical rainforests.</title>
        <authorList>
            <person name="Ng K.K.S."/>
            <person name="Kobayashi M.J."/>
            <person name="Fawcett J.A."/>
            <person name="Hatakeyama M."/>
            <person name="Paape T."/>
            <person name="Ng C.H."/>
            <person name="Ang C.C."/>
            <person name="Tnah L.H."/>
            <person name="Lee C.T."/>
            <person name="Nishiyama T."/>
            <person name="Sese J."/>
            <person name="O'Brien M.J."/>
            <person name="Copetti D."/>
            <person name="Mohd Noor M.I."/>
            <person name="Ong R.C."/>
            <person name="Putra M."/>
            <person name="Sireger I.Z."/>
            <person name="Indrioko S."/>
            <person name="Kosugi Y."/>
            <person name="Izuno A."/>
            <person name="Isagi Y."/>
            <person name="Lee S.L."/>
            <person name="Shimizu K.K."/>
        </authorList>
    </citation>
    <scope>NUCLEOTIDE SEQUENCE [LARGE SCALE GENOMIC DNA]</scope>
    <source>
        <strain evidence="1">214</strain>
    </source>
</reference>
<name>A0AAV5J4P5_9ROSI</name>
<protein>
    <submittedName>
        <fullName evidence="1">Uncharacterized protein</fullName>
    </submittedName>
</protein>
<keyword evidence="2" id="KW-1185">Reference proteome</keyword>
<dbReference type="AlphaFoldDB" id="A0AAV5J4P5"/>